<reference evidence="1 2" key="1">
    <citation type="submission" date="2018-03" db="EMBL/GenBank/DDBJ databases">
        <authorList>
            <person name="Nguyen K."/>
            <person name="Fouts D."/>
            <person name="Sutton G."/>
        </authorList>
    </citation>
    <scope>NUCLEOTIDE SEQUENCE [LARGE SCALE GENOMIC DNA]</scope>
    <source>
        <strain evidence="1 2">AU14328</strain>
    </source>
</reference>
<dbReference type="AlphaFoldDB" id="A0AB37AME8"/>
<dbReference type="Proteomes" id="UP000237811">
    <property type="component" value="Unassembled WGS sequence"/>
</dbReference>
<comment type="caution">
    <text evidence="1">The sequence shown here is derived from an EMBL/GenBank/DDBJ whole genome shotgun (WGS) entry which is preliminary data.</text>
</comment>
<accession>A0AB37AME8</accession>
<dbReference type="Pfam" id="PF02810">
    <property type="entry name" value="SEC-C"/>
    <property type="match status" value="1"/>
</dbReference>
<gene>
    <name evidence="1" type="ORF">C6P99_22770</name>
</gene>
<dbReference type="InterPro" id="IPR004027">
    <property type="entry name" value="SEC_C_motif"/>
</dbReference>
<dbReference type="Pfam" id="PF14022">
    <property type="entry name" value="DUF4238"/>
    <property type="match status" value="1"/>
</dbReference>
<protein>
    <recommendedName>
        <fullName evidence="3">DUF4238 domain-containing protein</fullName>
    </recommendedName>
</protein>
<dbReference type="InterPro" id="IPR025332">
    <property type="entry name" value="DUF4238"/>
</dbReference>
<evidence type="ECO:0000313" key="2">
    <source>
        <dbReference type="Proteomes" id="UP000237811"/>
    </source>
</evidence>
<organism evidence="1 2">
    <name type="scientific">Burkholderia multivorans</name>
    <dbReference type="NCBI Taxonomy" id="87883"/>
    <lineage>
        <taxon>Bacteria</taxon>
        <taxon>Pseudomonadati</taxon>
        <taxon>Pseudomonadota</taxon>
        <taxon>Betaproteobacteria</taxon>
        <taxon>Burkholderiales</taxon>
        <taxon>Burkholderiaceae</taxon>
        <taxon>Burkholderia</taxon>
        <taxon>Burkholderia cepacia complex</taxon>
    </lineage>
</organism>
<dbReference type="EMBL" id="PVFR01000068">
    <property type="protein sequence ID" value="PRE43455.1"/>
    <property type="molecule type" value="Genomic_DNA"/>
</dbReference>
<evidence type="ECO:0000313" key="1">
    <source>
        <dbReference type="EMBL" id="PRE43455.1"/>
    </source>
</evidence>
<name>A0AB37AME8_9BURK</name>
<sequence length="804" mass="90895">MDQQITRKNHYVPQWYQRGFLTPQQSRLHVLDLAPQDRTLPNGMVVSGSPLSESSPKYAFVELDLYTTRFGDILNDEVERLLFGPIDKSGAEAVRALIENKPQQIHNYFSALFDFLDTQKLRTPKGLDFLLERYGQIGQTALMVEMQRLRDMHCTMWAEGVREVVSATNSPVKFVVSDHPVTVYHREFAPDHSACKYPNDPGVELVGSQTIYPLNGNYCLILTHIEYAKAPSSVDVLAKRTHARYRGTGYVRTDAFIRTRELSSAEVTAVNYVLKARAKRYVAAAKPEWLYPEDTNALSWRDIEQILLPRDELWRFGGEMVMAFNDGTYHFQDAFGRTSKAHEYLAKTPPEGEPAADDYCPCGSARRYADCCQLLPTHERPTWTIYGIRERNIALCNAVSDILGLNKGKDWIDVRRELCDDQVKRIHEIYEFLWPTDTLLRELLPRPNANISRGVFLGPVDVRSLLLEVTPWLDYFDELVIPHPFPNAAGLRPESSPTKSPALFRDQTLRNALMLLELERYIRSGRIHLIPDPMDVDEFYRAEILASVKGVPERVQLSERDKRHTSALAKDDHMRWTLRAEADNLLAFVKRTTPDIAPDLAEKVVERLKREIEADPLILLQPFPKGKNGGQMMMYKSFGVDTGLFIASMTGAVPYCHLDAIWGRLHAATDERAKGRVVAENRIAAKFRTVDVSLRVPGMNEQGDEDLNTDSLREVIRLFVAVAASNDPKDTARLEAALTALREQPQSVPPSNILVHLDASAPDGGFLTTSATRLVHTYGLTTRINPVSLAFHFVWADQQAGEPA</sequence>
<evidence type="ECO:0008006" key="3">
    <source>
        <dbReference type="Google" id="ProtNLM"/>
    </source>
</evidence>
<proteinExistence type="predicted"/>
<dbReference type="RefSeq" id="WP_105777939.1">
    <property type="nucleotide sequence ID" value="NZ_PVFQ01000018.1"/>
</dbReference>